<dbReference type="InterPro" id="IPR046588">
    <property type="entry name" value="DUF6646"/>
</dbReference>
<name>A0A075SAY9_FLAPS</name>
<dbReference type="KEGG" id="fpv:IA03_00630"/>
<evidence type="ECO:0000313" key="2">
    <source>
        <dbReference type="Proteomes" id="UP000596329"/>
    </source>
</evidence>
<dbReference type="Pfam" id="PF20351">
    <property type="entry name" value="DUF6646"/>
    <property type="match status" value="1"/>
</dbReference>
<sequence>MKKIMTLLLVLSASIANAQAYKGKGDIKAQVGANIQTGTQGIFASGDYGIGENISIGLSANYSLSANQEYFNYLTLSSESPAFLDRVDLKARFNANIGNVLGLDKKMDVYPGLDLGTRNFGIHAGFRYFFTDGFGVFGEAGLPLAKYSTNASVFSNYNNQFAFNVGASFNL</sequence>
<gene>
    <name evidence="1" type="ORF">H0H26_01905</name>
</gene>
<dbReference type="EMBL" id="CP059075">
    <property type="protein sequence ID" value="QRE04383.1"/>
    <property type="molecule type" value="Genomic_DNA"/>
</dbReference>
<organism evidence="1 2">
    <name type="scientific">Flavobacterium psychrophilum</name>
    <dbReference type="NCBI Taxonomy" id="96345"/>
    <lineage>
        <taxon>Bacteria</taxon>
        <taxon>Pseudomonadati</taxon>
        <taxon>Bacteroidota</taxon>
        <taxon>Flavobacteriia</taxon>
        <taxon>Flavobacteriales</taxon>
        <taxon>Flavobacteriaceae</taxon>
        <taxon>Flavobacterium</taxon>
    </lineage>
</organism>
<protein>
    <submittedName>
        <fullName evidence="1">Uncharacterized protein</fullName>
    </submittedName>
</protein>
<accession>A0A075SAY9</accession>
<dbReference type="GeneID" id="66553765"/>
<evidence type="ECO:0000313" key="1">
    <source>
        <dbReference type="EMBL" id="QRE04383.1"/>
    </source>
</evidence>
<reference evidence="1 2" key="1">
    <citation type="submission" date="2020-07" db="EMBL/GenBank/DDBJ databases">
        <title>Genomic characterization of Flavobacterium psychrophilum strains.</title>
        <authorList>
            <person name="Castillo D."/>
            <person name="Jorgensen J."/>
            <person name="Middelboe M."/>
        </authorList>
    </citation>
    <scope>NUCLEOTIDE SEQUENCE [LARGE SCALE GENOMIC DNA]</scope>
    <source>
        <strain evidence="1 2">FPS-R7</strain>
    </source>
</reference>
<dbReference type="KEGG" id="fpw:IA04_00630"/>
<dbReference type="RefSeq" id="WP_011962318.1">
    <property type="nucleotide sequence ID" value="NZ_BCNG01000003.1"/>
</dbReference>
<dbReference type="Proteomes" id="UP000596329">
    <property type="component" value="Chromosome"/>
</dbReference>
<dbReference type="OMA" id="AHIGARY"/>
<dbReference type="KEGG" id="fpq:IB65_00625"/>
<dbReference type="KEGG" id="fpc:FPSM_00148"/>
<dbReference type="KEGG" id="fpk:IA06_00630"/>
<dbReference type="AlphaFoldDB" id="A0A075SAY9"/>
<proteinExistence type="predicted"/>